<organism evidence="1 2">
    <name type="scientific">Candidatus Taylorbacteria bacterium RIFCSPHIGHO2_02_FULL_43_32b</name>
    <dbReference type="NCBI Taxonomy" id="1802306"/>
    <lineage>
        <taxon>Bacteria</taxon>
        <taxon>Candidatus Tayloriibacteriota</taxon>
    </lineage>
</organism>
<reference evidence="1 2" key="1">
    <citation type="journal article" date="2016" name="Nat. Commun.">
        <title>Thousands of microbial genomes shed light on interconnected biogeochemical processes in an aquifer system.</title>
        <authorList>
            <person name="Anantharaman K."/>
            <person name="Brown C.T."/>
            <person name="Hug L.A."/>
            <person name="Sharon I."/>
            <person name="Castelle C.J."/>
            <person name="Probst A.J."/>
            <person name="Thomas B.C."/>
            <person name="Singh A."/>
            <person name="Wilkins M.J."/>
            <person name="Karaoz U."/>
            <person name="Brodie E.L."/>
            <person name="Williams K.H."/>
            <person name="Hubbard S.S."/>
            <person name="Banfield J.F."/>
        </authorList>
    </citation>
    <scope>NUCLEOTIDE SEQUENCE [LARGE SCALE GENOMIC DNA]</scope>
</reference>
<accession>A0A1G2MMG4</accession>
<dbReference type="Proteomes" id="UP000177130">
    <property type="component" value="Unassembled WGS sequence"/>
</dbReference>
<evidence type="ECO:0000313" key="2">
    <source>
        <dbReference type="Proteomes" id="UP000177130"/>
    </source>
</evidence>
<dbReference type="InterPro" id="IPR037171">
    <property type="entry name" value="NagB/RpiA_transferase-like"/>
</dbReference>
<proteinExistence type="predicted"/>
<dbReference type="EMBL" id="MHRK01000016">
    <property type="protein sequence ID" value="OHA24231.1"/>
    <property type="molecule type" value="Genomic_DNA"/>
</dbReference>
<dbReference type="SUPFAM" id="SSF100950">
    <property type="entry name" value="NagB/RpiA/CoA transferase-like"/>
    <property type="match status" value="1"/>
</dbReference>
<dbReference type="Gene3D" id="3.40.50.1360">
    <property type="match status" value="1"/>
</dbReference>
<dbReference type="AlphaFoldDB" id="A0A1G2MMG4"/>
<evidence type="ECO:0008006" key="3">
    <source>
        <dbReference type="Google" id="ProtNLM"/>
    </source>
</evidence>
<sequence>MAEVKIINGIKVTVATDYAEMSRIATSIILERVRKNPNLNILVPAGTTPEGVYEILSNDEPKLFRKVTFFNMDEYCEKKDGEYKVVSEKDSKGYRYYMRKLF</sequence>
<protein>
    <recommendedName>
        <fullName evidence="3">Glucosamine/galactosamine-6-phosphate isomerase domain-containing protein</fullName>
    </recommendedName>
</protein>
<comment type="caution">
    <text evidence="1">The sequence shown here is derived from an EMBL/GenBank/DDBJ whole genome shotgun (WGS) entry which is preliminary data.</text>
</comment>
<dbReference type="STRING" id="1802306.A3C72_05030"/>
<evidence type="ECO:0000313" key="1">
    <source>
        <dbReference type="EMBL" id="OHA24231.1"/>
    </source>
</evidence>
<gene>
    <name evidence="1" type="ORF">A3C72_05030</name>
</gene>
<name>A0A1G2MMG4_9BACT</name>